<gene>
    <name evidence="1" type="ORF">C5Q96_08445</name>
</gene>
<dbReference type="GeneID" id="78392290"/>
<keyword evidence="2" id="KW-1185">Reference proteome</keyword>
<evidence type="ECO:0000313" key="2">
    <source>
        <dbReference type="Proteomes" id="UP000237883"/>
    </source>
</evidence>
<accession>A0A2S0L6G9</accession>
<evidence type="ECO:0008006" key="3">
    <source>
        <dbReference type="Google" id="ProtNLM"/>
    </source>
</evidence>
<dbReference type="Proteomes" id="UP000237883">
    <property type="component" value="Chromosome"/>
</dbReference>
<reference evidence="2" key="1">
    <citation type="submission" date="2018-02" db="EMBL/GenBank/DDBJ databases">
        <authorList>
            <person name="Holder M.E."/>
            <person name="Ajami N.J."/>
            <person name="Petrosino J.F."/>
        </authorList>
    </citation>
    <scope>NUCLEOTIDE SEQUENCE [LARGE SCALE GENOMIC DNA]</scope>
    <source>
        <strain evidence="2">CCUG 47132</strain>
    </source>
</reference>
<dbReference type="AlphaFoldDB" id="A0A2S0L6G9"/>
<sequence>MTGYKKRTVILVISLIALLGLAGCGQSGGNGSGENLTKEQKIDKGLDAFYNLDDGKVQIEVRTDYVRHQPSEGQKAEGFNKYSYKGTFEMGPVRARGKLNYENDSKKGSREIYGTDGAEFKKEKGDKDWKQDIYTSKWRNQPTGFNRDFIAFLQTKKKDITVKEDKKTYTLRFESTDIKLQDENVDLFFGAMFRPIIVSSSTDTGKMVAELTVSKEDNKPLSFKYTCNYDSSTVSGKFKGVAKYSEQNTGIRVEEPKGIDKAKGY</sequence>
<proteinExistence type="predicted"/>
<name>A0A2S0L6G9_9FIRM</name>
<evidence type="ECO:0000313" key="1">
    <source>
        <dbReference type="EMBL" id="AVM48881.1"/>
    </source>
</evidence>
<dbReference type="PROSITE" id="PS51257">
    <property type="entry name" value="PROKAR_LIPOPROTEIN"/>
    <property type="match status" value="1"/>
</dbReference>
<dbReference type="OrthoDB" id="2090028at2"/>
<protein>
    <recommendedName>
        <fullName evidence="3">Lipoprotein</fullName>
    </recommendedName>
</protein>
<dbReference type="RefSeq" id="WP_106057935.1">
    <property type="nucleotide sequence ID" value="NZ_CP027228.1"/>
</dbReference>
<organism evidence="1 2">
    <name type="scientific">Mogibacterium diversum</name>
    <dbReference type="NCBI Taxonomy" id="114527"/>
    <lineage>
        <taxon>Bacteria</taxon>
        <taxon>Bacillati</taxon>
        <taxon>Bacillota</taxon>
        <taxon>Clostridia</taxon>
        <taxon>Peptostreptococcales</taxon>
        <taxon>Anaerovoracaceae</taxon>
        <taxon>Mogibacterium</taxon>
    </lineage>
</organism>
<dbReference type="EMBL" id="CP027228">
    <property type="protein sequence ID" value="AVM48881.1"/>
    <property type="molecule type" value="Genomic_DNA"/>
</dbReference>
<dbReference type="KEGG" id="mdv:C5Q96_08445"/>